<protein>
    <recommendedName>
        <fullName evidence="3">C_GCAxxG_C_C family protein</fullName>
    </recommendedName>
</protein>
<sequence length="208" mass="21452">MGKIRNSISSIGTVHTFLKKGACSETSFCVLNRAYGNPLAAEEHATMPFAGGVMQHGYQCGLIWGAALAAGAQAYRLFGPGPKAQTRAIIAAQRLVGLFRALNKDNMNCLEITEIDRSSTTMQMITYFLIKGGTIGCFRRAARFSSAAFDEINALLSDGQLEPPPAPVSCAALVAQKMGAAPEHAVMAAGLAGGIGLSGGACGALGAA</sequence>
<comment type="caution">
    <text evidence="1">The sequence shown here is derived from an EMBL/GenBank/DDBJ whole genome shotgun (WGS) entry which is preliminary data.</text>
</comment>
<feature type="non-terminal residue" evidence="1">
    <location>
        <position position="208"/>
    </location>
</feature>
<reference evidence="1 2" key="1">
    <citation type="journal article" date="2018" name="ISME J.">
        <title>A methanotrophic archaeon couples anaerobic oxidation of methane to Fe(III) reduction.</title>
        <authorList>
            <person name="Cai C."/>
            <person name="Leu A.O."/>
            <person name="Xie G.J."/>
            <person name="Guo J."/>
            <person name="Feng Y."/>
            <person name="Zhao J.X."/>
            <person name="Tyson G.W."/>
            <person name="Yuan Z."/>
            <person name="Hu S."/>
        </authorList>
    </citation>
    <scope>NUCLEOTIDE SEQUENCE [LARGE SCALE GENOMIC DNA]</scope>
    <source>
        <strain evidence="1">FeB_12</strain>
    </source>
</reference>
<accession>A0A855X4S3</accession>
<dbReference type="Proteomes" id="UP000250918">
    <property type="component" value="Unassembled WGS sequence"/>
</dbReference>
<organism evidence="1 2">
    <name type="scientific">candidate division GN15 bacterium</name>
    <dbReference type="NCBI Taxonomy" id="2072418"/>
    <lineage>
        <taxon>Bacteria</taxon>
        <taxon>candidate division GN15</taxon>
    </lineage>
</organism>
<name>A0A855X4S3_9BACT</name>
<dbReference type="InterPro" id="IPR010181">
    <property type="entry name" value="CGCAxxGCC_motif"/>
</dbReference>
<dbReference type="EMBL" id="PQAP01000151">
    <property type="protein sequence ID" value="PWB70228.1"/>
    <property type="molecule type" value="Genomic_DNA"/>
</dbReference>
<proteinExistence type="predicted"/>
<dbReference type="AlphaFoldDB" id="A0A855X4S3"/>
<evidence type="ECO:0000313" key="1">
    <source>
        <dbReference type="EMBL" id="PWB70228.1"/>
    </source>
</evidence>
<dbReference type="Pfam" id="PF09719">
    <property type="entry name" value="C_GCAxxG_C_C"/>
    <property type="match status" value="1"/>
</dbReference>
<evidence type="ECO:0008006" key="3">
    <source>
        <dbReference type="Google" id="ProtNLM"/>
    </source>
</evidence>
<evidence type="ECO:0000313" key="2">
    <source>
        <dbReference type="Proteomes" id="UP000250918"/>
    </source>
</evidence>
<gene>
    <name evidence="1" type="ORF">C3F09_09445</name>
</gene>